<comment type="caution">
    <text evidence="2">The sequence shown here is derived from an EMBL/GenBank/DDBJ whole genome shotgun (WGS) entry which is preliminary data.</text>
</comment>
<gene>
    <name evidence="2" type="ORF">R4F53_27475</name>
</gene>
<sequence length="129" mass="14316">MFERLELAMADFERTAADDAGGAPHQLRGLLVEVQTVLGAVPDQPLLEHRLAREHESIEATLRDVVGRCFSLGQMLSRPRLLRGPSRPPNWSPPPQQSPDWTAAAPDRPPPDQWYGYGPTHHGPHSGHH</sequence>
<name>A0AAE4RHK3_MYCIT</name>
<reference evidence="2" key="1">
    <citation type="submission" date="2023-10" db="EMBL/GenBank/DDBJ databases">
        <title>Characterization and genome sequence of Mycobacterium intracellulare ABSURDO, a novel pathogenic isolate with three colony morphotypes that vary in growth and acid-fastness.</title>
        <authorList>
            <person name="Jude B.A."/>
            <person name="Robinson R.T."/>
        </authorList>
    </citation>
    <scope>NUCLEOTIDE SEQUENCE</scope>
    <source>
        <strain evidence="2">ABSURDO Component B</strain>
    </source>
</reference>
<accession>A0AAE4RHK3</accession>
<feature type="compositionally biased region" description="Pro residues" evidence="1">
    <location>
        <begin position="86"/>
        <end position="97"/>
    </location>
</feature>
<dbReference type="AlphaFoldDB" id="A0AAE4RHK3"/>
<dbReference type="EMBL" id="JAWLLD010000058">
    <property type="protein sequence ID" value="MDV7016006.1"/>
    <property type="molecule type" value="Genomic_DNA"/>
</dbReference>
<protein>
    <submittedName>
        <fullName evidence="2">Uncharacterized protein</fullName>
    </submittedName>
</protein>
<evidence type="ECO:0000256" key="1">
    <source>
        <dbReference type="SAM" id="MobiDB-lite"/>
    </source>
</evidence>
<dbReference type="RefSeq" id="WP_008264004.1">
    <property type="nucleotide sequence ID" value="NZ_JAWLLC010000045.1"/>
</dbReference>
<feature type="region of interest" description="Disordered" evidence="1">
    <location>
        <begin position="77"/>
        <end position="129"/>
    </location>
</feature>
<dbReference type="Proteomes" id="UP001187143">
    <property type="component" value="Unassembled WGS sequence"/>
</dbReference>
<evidence type="ECO:0000313" key="3">
    <source>
        <dbReference type="Proteomes" id="UP001187143"/>
    </source>
</evidence>
<proteinExistence type="predicted"/>
<evidence type="ECO:0000313" key="2">
    <source>
        <dbReference type="EMBL" id="MDV7016006.1"/>
    </source>
</evidence>
<organism evidence="2 3">
    <name type="scientific">Mycobacterium intracellulare</name>
    <dbReference type="NCBI Taxonomy" id="1767"/>
    <lineage>
        <taxon>Bacteria</taxon>
        <taxon>Bacillati</taxon>
        <taxon>Actinomycetota</taxon>
        <taxon>Actinomycetes</taxon>
        <taxon>Mycobacteriales</taxon>
        <taxon>Mycobacteriaceae</taxon>
        <taxon>Mycobacterium</taxon>
        <taxon>Mycobacterium avium complex (MAC)</taxon>
    </lineage>
</organism>